<evidence type="ECO:0000313" key="1">
    <source>
        <dbReference type="Proteomes" id="UP000095282"/>
    </source>
</evidence>
<organism evidence="1 2">
    <name type="scientific">Caenorhabditis tropicalis</name>
    <dbReference type="NCBI Taxonomy" id="1561998"/>
    <lineage>
        <taxon>Eukaryota</taxon>
        <taxon>Metazoa</taxon>
        <taxon>Ecdysozoa</taxon>
        <taxon>Nematoda</taxon>
        <taxon>Chromadorea</taxon>
        <taxon>Rhabditida</taxon>
        <taxon>Rhabditina</taxon>
        <taxon>Rhabditomorpha</taxon>
        <taxon>Rhabditoidea</taxon>
        <taxon>Rhabditidae</taxon>
        <taxon>Peloderinae</taxon>
        <taxon>Caenorhabditis</taxon>
    </lineage>
</organism>
<accession>A0A1I7SYM6</accession>
<dbReference type="eggNOG" id="ENOG502TJ4X">
    <property type="taxonomic scope" value="Eukaryota"/>
</dbReference>
<name>A0A1I7SYM6_9PELO</name>
<dbReference type="Proteomes" id="UP000095282">
    <property type="component" value="Unplaced"/>
</dbReference>
<dbReference type="WBParaSite" id="Csp11.Scaffold33.g143.t1">
    <property type="protein sequence ID" value="Csp11.Scaffold33.g143.t1"/>
    <property type="gene ID" value="Csp11.Scaffold33.g143"/>
</dbReference>
<reference evidence="2" key="1">
    <citation type="submission" date="2016-11" db="UniProtKB">
        <authorList>
            <consortium name="WormBaseParasite"/>
        </authorList>
    </citation>
    <scope>IDENTIFICATION</scope>
</reference>
<evidence type="ECO:0000313" key="2">
    <source>
        <dbReference type="WBParaSite" id="Csp11.Scaffold33.g143.t1"/>
    </source>
</evidence>
<protein>
    <submittedName>
        <fullName evidence="2">Secreted protein</fullName>
    </submittedName>
</protein>
<keyword evidence="1" id="KW-1185">Reference proteome</keyword>
<sequence length="72" mass="7805">MAGLTGWKTWTGSSPIECAIPAMFSDSVATFPKGLCKHSNAFNDSFDSFEAAVSSLSNTIRMKSVLRIVLKF</sequence>
<dbReference type="AlphaFoldDB" id="A0A1I7SYM6"/>
<proteinExistence type="predicted"/>